<comment type="caution">
    <text evidence="1">The sequence shown here is derived from an EMBL/GenBank/DDBJ whole genome shotgun (WGS) entry which is preliminary data.</text>
</comment>
<name>A0A0F9BCY8_9ZZZZ</name>
<dbReference type="EMBL" id="LAZR01049924">
    <property type="protein sequence ID" value="KKK88504.1"/>
    <property type="molecule type" value="Genomic_DNA"/>
</dbReference>
<sequence>MTKRKRPTTLPLGEISSGTLQPEDVVPELLCLADAVRMSREDRRRIQKLSVGWDAMEDEQEHASEVWDDVLDILDTYAPPYCYVGSLVGDGACFGVWVDSEGVEQARRYGDVWEDPDDGSRMPTDADYRLVVSDHGNMSLYSRSGRELWGIV</sequence>
<evidence type="ECO:0000313" key="1">
    <source>
        <dbReference type="EMBL" id="KKK88504.1"/>
    </source>
</evidence>
<gene>
    <name evidence="1" type="ORF">LCGC14_2742500</name>
</gene>
<organism evidence="1">
    <name type="scientific">marine sediment metagenome</name>
    <dbReference type="NCBI Taxonomy" id="412755"/>
    <lineage>
        <taxon>unclassified sequences</taxon>
        <taxon>metagenomes</taxon>
        <taxon>ecological metagenomes</taxon>
    </lineage>
</organism>
<accession>A0A0F9BCY8</accession>
<proteinExistence type="predicted"/>
<protein>
    <submittedName>
        <fullName evidence="1">Uncharacterized protein</fullName>
    </submittedName>
</protein>
<dbReference type="AlphaFoldDB" id="A0A0F9BCY8"/>
<reference evidence="1" key="1">
    <citation type="journal article" date="2015" name="Nature">
        <title>Complex archaea that bridge the gap between prokaryotes and eukaryotes.</title>
        <authorList>
            <person name="Spang A."/>
            <person name="Saw J.H."/>
            <person name="Jorgensen S.L."/>
            <person name="Zaremba-Niedzwiedzka K."/>
            <person name="Martijn J."/>
            <person name="Lind A.E."/>
            <person name="van Eijk R."/>
            <person name="Schleper C."/>
            <person name="Guy L."/>
            <person name="Ettema T.J."/>
        </authorList>
    </citation>
    <scope>NUCLEOTIDE SEQUENCE</scope>
</reference>